<keyword evidence="4 5" id="KW-0472">Membrane</keyword>
<keyword evidence="8" id="KW-1185">Reference proteome</keyword>
<keyword evidence="3 5" id="KW-1133">Transmembrane helix</keyword>
<accession>A0ABR8T028</accession>
<gene>
    <name evidence="7" type="ORF">H9647_13645</name>
</gene>
<keyword evidence="2 5" id="KW-0812">Transmembrane</keyword>
<dbReference type="InterPro" id="IPR017500">
    <property type="entry name" value="Phage_infect_YhgE_N"/>
</dbReference>
<evidence type="ECO:0000256" key="4">
    <source>
        <dbReference type="ARBA" id="ARBA00023136"/>
    </source>
</evidence>
<evidence type="ECO:0000259" key="6">
    <source>
        <dbReference type="Pfam" id="PF12698"/>
    </source>
</evidence>
<feature type="transmembrane region" description="Helical" evidence="5">
    <location>
        <begin position="691"/>
        <end position="708"/>
    </location>
</feature>
<evidence type="ECO:0000256" key="5">
    <source>
        <dbReference type="SAM" id="Phobius"/>
    </source>
</evidence>
<evidence type="ECO:0000313" key="7">
    <source>
        <dbReference type="EMBL" id="MBD7969116.1"/>
    </source>
</evidence>
<evidence type="ECO:0000256" key="3">
    <source>
        <dbReference type="ARBA" id="ARBA00022989"/>
    </source>
</evidence>
<dbReference type="InterPro" id="IPR013525">
    <property type="entry name" value="ABC2_TM"/>
</dbReference>
<feature type="transmembrane region" description="Helical" evidence="5">
    <location>
        <begin position="636"/>
        <end position="659"/>
    </location>
</feature>
<feature type="transmembrane region" description="Helical" evidence="5">
    <location>
        <begin position="520"/>
        <end position="539"/>
    </location>
</feature>
<evidence type="ECO:0000256" key="2">
    <source>
        <dbReference type="ARBA" id="ARBA00022692"/>
    </source>
</evidence>
<organism evidence="7 8">
    <name type="scientific">Paenibacillus gallinarum</name>
    <dbReference type="NCBI Taxonomy" id="2762232"/>
    <lineage>
        <taxon>Bacteria</taxon>
        <taxon>Bacillati</taxon>
        <taxon>Bacillota</taxon>
        <taxon>Bacilli</taxon>
        <taxon>Bacillales</taxon>
        <taxon>Paenibacillaceae</taxon>
        <taxon>Paenibacillus</taxon>
    </lineage>
</organism>
<name>A0ABR8T028_9BACL</name>
<dbReference type="NCBIfam" id="TIGR03062">
    <property type="entry name" value="pip_yhgE_Cterm"/>
    <property type="match status" value="1"/>
</dbReference>
<feature type="domain" description="ABC-2 type transporter transmembrane" evidence="6">
    <location>
        <begin position="456"/>
        <end position="707"/>
    </location>
</feature>
<reference evidence="7 8" key="1">
    <citation type="submission" date="2020-08" db="EMBL/GenBank/DDBJ databases">
        <title>A Genomic Blueprint of the Chicken Gut Microbiome.</title>
        <authorList>
            <person name="Gilroy R."/>
            <person name="Ravi A."/>
            <person name="Getino M."/>
            <person name="Pursley I."/>
            <person name="Horton D.L."/>
            <person name="Alikhan N.-F."/>
            <person name="Baker D."/>
            <person name="Gharbi K."/>
            <person name="Hall N."/>
            <person name="Watson M."/>
            <person name="Adriaenssens E.M."/>
            <person name="Foster-Nyarko E."/>
            <person name="Jarju S."/>
            <person name="Secka A."/>
            <person name="Antonio M."/>
            <person name="Oren A."/>
            <person name="Chaudhuri R."/>
            <person name="La Ragione R.M."/>
            <person name="Hildebrand F."/>
            <person name="Pallen M.J."/>
        </authorList>
    </citation>
    <scope>NUCLEOTIDE SEQUENCE [LARGE SCALE GENOMIC DNA]</scope>
    <source>
        <strain evidence="7 8">Sa2BVA9</strain>
    </source>
</reference>
<feature type="transmembrane region" description="Helical" evidence="5">
    <location>
        <begin position="573"/>
        <end position="598"/>
    </location>
</feature>
<sequence>MKKIFSIYTQDLNRILHNWPALVIILGLVILPSLYAWFNIESSWDPYSNTSGIKVAVVSKDEGTIVLGKSINAGQEIIDTLHTNNKIGWVFTSEADALSGVKKGRYYASIIIPANFSAGLATALSDHPSQPELEYYVNEKINAVAPKITSSGATSIVSEIGANFVKTANGVIFKAFNEIGIKLEQELPSLEKLKALVFRFEDMVPDLVKAADTATQDVADLKNMVEQVKAILPSMEQTANQASEFSAKLAEVLPKVQDTLEAVSPIIKQDITLINQAASSTLTALEAIQNAALTPEEITQRIDDLEPKLTSLLQLTEDAKGWIQAIQNFLPDQVYTNFISKLESLSDRLTAQLNAINSIRSALEEGQDPSELLNNLYNVAQETASISQNILLRYDSEIAPAVKTAVEKAADTAQKANQALQTAVTALPRIKEIIADAEEGLTAGGEALTKVKSELPEVQKKITEIAGSIREFDRTGNLQEIIDLLQIDFQKESNFFASPVSLKEHKLYPIPNYGSAMSPFFTTLSLWVGALLLVSLLSVEVHEHSHSEKEEDLSGNHRVKSSYRPYQVYFGRYLTFMTLALLQSLVVTLGDLFLLHAYVHDPVYFVWFGMLISSVFMIIVYTLISVFGNVGKAMAIVLLVLQLGGAGGTFPIEVTPFFFQLIHPFLPFTYGISLMREATGGILREVITRDIFVLLLMAGLFMLLGLLLKKPINQLSEPLVKKARKSNIIH</sequence>
<dbReference type="EMBL" id="JACSQL010000005">
    <property type="protein sequence ID" value="MBD7969116.1"/>
    <property type="molecule type" value="Genomic_DNA"/>
</dbReference>
<proteinExistence type="predicted"/>
<evidence type="ECO:0000313" key="8">
    <source>
        <dbReference type="Proteomes" id="UP000608071"/>
    </source>
</evidence>
<dbReference type="Gene3D" id="3.40.1710.10">
    <property type="entry name" value="abc type-2 transporter like domain"/>
    <property type="match status" value="1"/>
</dbReference>
<feature type="domain" description="ABC-2 type transporter transmembrane" evidence="6">
    <location>
        <begin position="23"/>
        <end position="164"/>
    </location>
</feature>
<dbReference type="PANTHER" id="PTHR43077">
    <property type="entry name" value="TRANSPORT PERMEASE YVFS-RELATED"/>
    <property type="match status" value="1"/>
</dbReference>
<comment type="caution">
    <text evidence="7">The sequence shown here is derived from an EMBL/GenBank/DDBJ whole genome shotgun (WGS) entry which is preliminary data.</text>
</comment>
<protein>
    <submittedName>
        <fullName evidence="7">YhgE/Pip domain-containing protein</fullName>
    </submittedName>
</protein>
<feature type="transmembrane region" description="Helical" evidence="5">
    <location>
        <begin position="604"/>
        <end position="624"/>
    </location>
</feature>
<dbReference type="InterPro" id="IPR017501">
    <property type="entry name" value="Phage_infect_YhgE_C"/>
</dbReference>
<feature type="transmembrane region" description="Helical" evidence="5">
    <location>
        <begin position="21"/>
        <end position="38"/>
    </location>
</feature>
<comment type="subcellular location">
    <subcellularLocation>
        <location evidence="1">Membrane</location>
        <topology evidence="1">Multi-pass membrane protein</topology>
    </subcellularLocation>
</comment>
<dbReference type="NCBIfam" id="TIGR03061">
    <property type="entry name" value="pip_yhgE_Nterm"/>
    <property type="match status" value="1"/>
</dbReference>
<dbReference type="InterPro" id="IPR051328">
    <property type="entry name" value="T7SS_ABC-Transporter"/>
</dbReference>
<dbReference type="PANTHER" id="PTHR43077:SF10">
    <property type="entry name" value="TRANSPORT PERMEASE PROTEIN"/>
    <property type="match status" value="1"/>
</dbReference>
<dbReference type="Pfam" id="PF12698">
    <property type="entry name" value="ABC2_membrane_3"/>
    <property type="match status" value="2"/>
</dbReference>
<dbReference type="RefSeq" id="WP_191800791.1">
    <property type="nucleotide sequence ID" value="NZ_JACSQL010000005.1"/>
</dbReference>
<dbReference type="Proteomes" id="UP000608071">
    <property type="component" value="Unassembled WGS sequence"/>
</dbReference>
<evidence type="ECO:0000256" key="1">
    <source>
        <dbReference type="ARBA" id="ARBA00004141"/>
    </source>
</evidence>